<reference evidence="2" key="1">
    <citation type="journal article" date="2023" name="G3 (Bethesda)">
        <title>Whole genome assemblies of Zophobas morio and Tenebrio molitor.</title>
        <authorList>
            <person name="Kaur S."/>
            <person name="Stinson S.A."/>
            <person name="diCenzo G.C."/>
        </authorList>
    </citation>
    <scope>NUCLEOTIDE SEQUENCE</scope>
    <source>
        <strain evidence="2">QUZm001</strain>
    </source>
</reference>
<name>A0AA38HJ53_9CUCU</name>
<dbReference type="AlphaFoldDB" id="A0AA38HJ53"/>
<evidence type="ECO:0000256" key="1">
    <source>
        <dbReference type="SAM" id="MobiDB-lite"/>
    </source>
</evidence>
<evidence type="ECO:0000313" key="3">
    <source>
        <dbReference type="Proteomes" id="UP001168821"/>
    </source>
</evidence>
<feature type="region of interest" description="Disordered" evidence="1">
    <location>
        <begin position="12"/>
        <end position="46"/>
    </location>
</feature>
<dbReference type="Proteomes" id="UP001168821">
    <property type="component" value="Unassembled WGS sequence"/>
</dbReference>
<feature type="compositionally biased region" description="Basic and acidic residues" evidence="1">
    <location>
        <begin position="15"/>
        <end position="34"/>
    </location>
</feature>
<protein>
    <submittedName>
        <fullName evidence="2">Uncharacterized protein</fullName>
    </submittedName>
</protein>
<proteinExistence type="predicted"/>
<evidence type="ECO:0000313" key="2">
    <source>
        <dbReference type="EMBL" id="KAJ3626897.1"/>
    </source>
</evidence>
<sequence length="73" mass="8430">IIDMIPPVEDVTDSFGRKKNDNDKLRRKERENLRRATPMGLSADKEEKEEDHLFTYCSAGLPASIIGRKFCFE</sequence>
<comment type="caution">
    <text evidence="2">The sequence shown here is derived from an EMBL/GenBank/DDBJ whole genome shotgun (WGS) entry which is preliminary data.</text>
</comment>
<keyword evidence="3" id="KW-1185">Reference proteome</keyword>
<organism evidence="2 3">
    <name type="scientific">Zophobas morio</name>
    <dbReference type="NCBI Taxonomy" id="2755281"/>
    <lineage>
        <taxon>Eukaryota</taxon>
        <taxon>Metazoa</taxon>
        <taxon>Ecdysozoa</taxon>
        <taxon>Arthropoda</taxon>
        <taxon>Hexapoda</taxon>
        <taxon>Insecta</taxon>
        <taxon>Pterygota</taxon>
        <taxon>Neoptera</taxon>
        <taxon>Endopterygota</taxon>
        <taxon>Coleoptera</taxon>
        <taxon>Polyphaga</taxon>
        <taxon>Cucujiformia</taxon>
        <taxon>Tenebrionidae</taxon>
        <taxon>Zophobas</taxon>
    </lineage>
</organism>
<gene>
    <name evidence="2" type="ORF">Zmor_004161</name>
</gene>
<accession>A0AA38HJ53</accession>
<feature type="non-terminal residue" evidence="2">
    <location>
        <position position="1"/>
    </location>
</feature>
<dbReference type="EMBL" id="JALNTZ010001288">
    <property type="protein sequence ID" value="KAJ3626897.1"/>
    <property type="molecule type" value="Genomic_DNA"/>
</dbReference>